<protein>
    <submittedName>
        <fullName evidence="2">Cell wall-binding repeat-containing protein</fullName>
    </submittedName>
</protein>
<dbReference type="InterPro" id="IPR051922">
    <property type="entry name" value="Bact_Sporulation_Assoc"/>
</dbReference>
<keyword evidence="1" id="KW-0732">Signal</keyword>
<sequence>MSTSSVSRPAIRPTLIASSLLTAAVLSAGLLGPAGAASAASMDPVCPQATAFRGIEIVPATALPEPDPHASTRISSGTLPAGVTLVDGVFSGTPTATGVSMFTIEATYTDFPMKSVACTITVDAAPTPTRIQGTDRYDQAVQVTKSGFPTVPSGGLDVLYLASGEKFSDALSAGSVAGVHGAPLLLTRAATLPAVTKAEIARLAPKTVVIAGGTASVSAGIVDAVKAAVSGVEVKRIAGADRYEVSRGLIADADHGVPTAATVYLAAGATFPDALAASPAAISVNGPVLLVDGTKPAVGDSTLDLLASMRAVTVRIAGGPASVSEGIQEQLGTDLYSVTRAAGADRYQAAVAINHEAFETAKTVYLASGVAFADALSAAPVAGANSAPIYLVQNSCVPAQVLQEIVRVHPKNVVVLGGLSTLGASIDQLKPC</sequence>
<organism evidence="2 3">
    <name type="scientific">Herbiconiux oxytropis</name>
    <dbReference type="NCBI Taxonomy" id="2970915"/>
    <lineage>
        <taxon>Bacteria</taxon>
        <taxon>Bacillati</taxon>
        <taxon>Actinomycetota</taxon>
        <taxon>Actinomycetes</taxon>
        <taxon>Micrococcales</taxon>
        <taxon>Microbacteriaceae</taxon>
        <taxon>Herbiconiux</taxon>
    </lineage>
</organism>
<keyword evidence="3" id="KW-1185">Reference proteome</keyword>
<dbReference type="GO" id="GO:0005975">
    <property type="term" value="P:carbohydrate metabolic process"/>
    <property type="evidence" value="ECO:0007669"/>
    <property type="project" value="UniProtKB-ARBA"/>
</dbReference>
<dbReference type="EMBL" id="JANLCK010000006">
    <property type="protein sequence ID" value="MCS5726758.1"/>
    <property type="molecule type" value="Genomic_DNA"/>
</dbReference>
<dbReference type="Pfam" id="PF05345">
    <property type="entry name" value="He_PIG"/>
    <property type="match status" value="1"/>
</dbReference>
<name>A0AA42BWP1_9MICO</name>
<dbReference type="RefSeq" id="WP_259529537.1">
    <property type="nucleotide sequence ID" value="NZ_JANLCK010000006.1"/>
</dbReference>
<feature type="chain" id="PRO_5041376169" evidence="1">
    <location>
        <begin position="40"/>
        <end position="432"/>
    </location>
</feature>
<evidence type="ECO:0000313" key="3">
    <source>
        <dbReference type="Proteomes" id="UP001165587"/>
    </source>
</evidence>
<dbReference type="GO" id="GO:0030288">
    <property type="term" value="C:outer membrane-bounded periplasmic space"/>
    <property type="evidence" value="ECO:0007669"/>
    <property type="project" value="TreeGrafter"/>
</dbReference>
<dbReference type="InterPro" id="IPR007253">
    <property type="entry name" value="Cell_wall-bd_2"/>
</dbReference>
<dbReference type="Pfam" id="PF04122">
    <property type="entry name" value="CW_binding_2"/>
    <property type="match status" value="3"/>
</dbReference>
<dbReference type="PANTHER" id="PTHR30032:SF4">
    <property type="entry name" value="AMIDASE ENHANCER"/>
    <property type="match status" value="1"/>
</dbReference>
<evidence type="ECO:0000256" key="1">
    <source>
        <dbReference type="SAM" id="SignalP"/>
    </source>
</evidence>
<dbReference type="InterPro" id="IPR013783">
    <property type="entry name" value="Ig-like_fold"/>
</dbReference>
<evidence type="ECO:0000313" key="2">
    <source>
        <dbReference type="EMBL" id="MCS5726758.1"/>
    </source>
</evidence>
<dbReference type="PANTHER" id="PTHR30032">
    <property type="entry name" value="N-ACETYLMURAMOYL-L-ALANINE AMIDASE-RELATED"/>
    <property type="match status" value="1"/>
</dbReference>
<gene>
    <name evidence="2" type="ORF">N1028_12725</name>
</gene>
<dbReference type="Gene3D" id="3.40.50.12090">
    <property type="match status" value="1"/>
</dbReference>
<feature type="signal peptide" evidence="1">
    <location>
        <begin position="1"/>
        <end position="39"/>
    </location>
</feature>
<proteinExistence type="predicted"/>
<dbReference type="Gene3D" id="2.60.40.10">
    <property type="entry name" value="Immunoglobulins"/>
    <property type="match status" value="1"/>
</dbReference>
<accession>A0AA42BWP1</accession>
<dbReference type="Proteomes" id="UP001165587">
    <property type="component" value="Unassembled WGS sequence"/>
</dbReference>
<dbReference type="AlphaFoldDB" id="A0AA42BWP1"/>
<comment type="caution">
    <text evidence="2">The sequence shown here is derived from an EMBL/GenBank/DDBJ whole genome shotgun (WGS) entry which is preliminary data.</text>
</comment>
<reference evidence="2" key="1">
    <citation type="submission" date="2022-08" db="EMBL/GenBank/DDBJ databases">
        <authorList>
            <person name="Deng Y."/>
            <person name="Han X.-F."/>
            <person name="Zhang Y.-Q."/>
        </authorList>
    </citation>
    <scope>NUCLEOTIDE SEQUENCE</scope>
    <source>
        <strain evidence="2">CPCC 203407</strain>
    </source>
</reference>